<sequence length="487" mass="50676">MLASQWLAHTLIIALAAEAAAQGTEWRTLPNMSIPLGEVASGLLQDAAGNPQLLVIGRFSGVSHPFNPQTMILNLSSSTWYRGADRLHVGDHHTADVVGNKLYVAGGFSDNASGKLQIYDPIKDAWTLGAAPPVNSGAAASAVLGRSIYYCGGVLNGDQARGPPTTACARYDVDAGTWVNISSMPYAVHHASGGSDDQRYFYVFGGRSSNGNTPFGPVGYTQRYDTITDEWDADLPELPVGRGGMGPAIYLDGRFHIFSGEVRCGSAGIVCPDADTGLTSTGVYTRIDRYDPPSGTWDLAPSPGILVPRHGIYPVLGQAPPAEVALSSRQVVYVCSGGTREGYSPTALCDYMLGGAPPAPVVSSFPLPFASPSSSSPPLDFRSGSGSSAMPPTTKPSTPPAEGFPAVSSPGAAQPVLGDKGFDGQSRSGDPRAALDPYPSPAVSKRAPPSPDAPNSSQGGYAARATTMSCRWLLAAGMMMVFVSSLF</sequence>
<name>A0A835WKW9_9CHLO</name>
<dbReference type="PANTHER" id="PTHR45632:SF24">
    <property type="entry name" value="GALACTOSE OXIDASE"/>
    <property type="match status" value="1"/>
</dbReference>
<dbReference type="SMART" id="SM00612">
    <property type="entry name" value="Kelch"/>
    <property type="match status" value="2"/>
</dbReference>
<evidence type="ECO:0000256" key="1">
    <source>
        <dbReference type="SAM" id="MobiDB-lite"/>
    </source>
</evidence>
<dbReference type="SUPFAM" id="SSF117281">
    <property type="entry name" value="Kelch motif"/>
    <property type="match status" value="1"/>
</dbReference>
<dbReference type="InterPro" id="IPR015915">
    <property type="entry name" value="Kelch-typ_b-propeller"/>
</dbReference>
<protein>
    <submittedName>
        <fullName evidence="3">Uncharacterized protein</fullName>
    </submittedName>
</protein>
<dbReference type="PANTHER" id="PTHR45632">
    <property type="entry name" value="LD33804P"/>
    <property type="match status" value="1"/>
</dbReference>
<reference evidence="3" key="1">
    <citation type="journal article" date="2020" name="bioRxiv">
        <title>Comparative genomics of Chlamydomonas.</title>
        <authorList>
            <person name="Craig R.J."/>
            <person name="Hasan A.R."/>
            <person name="Ness R.W."/>
            <person name="Keightley P.D."/>
        </authorList>
    </citation>
    <scope>NUCLEOTIDE SEQUENCE</scope>
    <source>
        <strain evidence="3">CCAP 11/173</strain>
    </source>
</reference>
<dbReference type="Gene3D" id="2.120.10.80">
    <property type="entry name" value="Kelch-type beta propeller"/>
    <property type="match status" value="2"/>
</dbReference>
<evidence type="ECO:0000313" key="4">
    <source>
        <dbReference type="Proteomes" id="UP000613740"/>
    </source>
</evidence>
<dbReference type="EMBL" id="JAEHOD010000013">
    <property type="protein sequence ID" value="KAG2449578.1"/>
    <property type="molecule type" value="Genomic_DNA"/>
</dbReference>
<dbReference type="Proteomes" id="UP000613740">
    <property type="component" value="Unassembled WGS sequence"/>
</dbReference>
<feature type="chain" id="PRO_5032799882" evidence="2">
    <location>
        <begin position="22"/>
        <end position="487"/>
    </location>
</feature>
<dbReference type="AlphaFoldDB" id="A0A835WKW9"/>
<evidence type="ECO:0000313" key="3">
    <source>
        <dbReference type="EMBL" id="KAG2449578.1"/>
    </source>
</evidence>
<accession>A0A835WKW9</accession>
<evidence type="ECO:0000256" key="2">
    <source>
        <dbReference type="SAM" id="SignalP"/>
    </source>
</evidence>
<comment type="caution">
    <text evidence="3">The sequence shown here is derived from an EMBL/GenBank/DDBJ whole genome shotgun (WGS) entry which is preliminary data.</text>
</comment>
<feature type="region of interest" description="Disordered" evidence="1">
    <location>
        <begin position="373"/>
        <end position="461"/>
    </location>
</feature>
<keyword evidence="2" id="KW-0732">Signal</keyword>
<gene>
    <name evidence="3" type="ORF">HYH02_005111</name>
</gene>
<dbReference type="InterPro" id="IPR006652">
    <property type="entry name" value="Kelch_1"/>
</dbReference>
<dbReference type="OrthoDB" id="530324at2759"/>
<organism evidence="3 4">
    <name type="scientific">Chlamydomonas schloesseri</name>
    <dbReference type="NCBI Taxonomy" id="2026947"/>
    <lineage>
        <taxon>Eukaryota</taxon>
        <taxon>Viridiplantae</taxon>
        <taxon>Chlorophyta</taxon>
        <taxon>core chlorophytes</taxon>
        <taxon>Chlorophyceae</taxon>
        <taxon>CS clade</taxon>
        <taxon>Chlamydomonadales</taxon>
        <taxon>Chlamydomonadaceae</taxon>
        <taxon>Chlamydomonas</taxon>
    </lineage>
</organism>
<dbReference type="Pfam" id="PF01344">
    <property type="entry name" value="Kelch_1"/>
    <property type="match status" value="1"/>
</dbReference>
<feature type="signal peptide" evidence="2">
    <location>
        <begin position="1"/>
        <end position="21"/>
    </location>
</feature>
<proteinExistence type="predicted"/>
<keyword evidence="4" id="KW-1185">Reference proteome</keyword>